<reference evidence="9 10" key="1">
    <citation type="submission" date="2023-11" db="EMBL/GenBank/DDBJ databases">
        <title>Lentzea sokolovensis, sp. nov., Lentzea kristufkii, sp. nov., and Lentzea miocenensis, sp. nov., rare actinobacteria from Sokolov Coal Basin, Miocene lacustrine sediment, Czech Republic.</title>
        <authorList>
            <person name="Lara A."/>
            <person name="Kotroba L."/>
            <person name="Nouioui I."/>
            <person name="Neumann-Schaal M."/>
            <person name="Mast Y."/>
            <person name="Chronakova A."/>
        </authorList>
    </citation>
    <scope>NUCLEOTIDE SEQUENCE [LARGE SCALE GENOMIC DNA]</scope>
    <source>
        <strain evidence="9 10">BCCO 10_0856</strain>
    </source>
</reference>
<gene>
    <name evidence="9" type="ORF">SK803_09470</name>
</gene>
<evidence type="ECO:0000256" key="2">
    <source>
        <dbReference type="ARBA" id="ARBA00022448"/>
    </source>
</evidence>
<comment type="caution">
    <text evidence="9">The sequence shown here is derived from an EMBL/GenBank/DDBJ whole genome shotgun (WGS) entry which is preliminary data.</text>
</comment>
<dbReference type="PANTHER" id="PTHR43386:SF1">
    <property type="entry name" value="D,D-DIPEPTIDE TRANSPORT SYSTEM PERMEASE PROTEIN DDPC-RELATED"/>
    <property type="match status" value="1"/>
</dbReference>
<accession>A0ABU4SWZ6</accession>
<organism evidence="9 10">
    <name type="scientific">Lentzea miocenica</name>
    <dbReference type="NCBI Taxonomy" id="3095431"/>
    <lineage>
        <taxon>Bacteria</taxon>
        <taxon>Bacillati</taxon>
        <taxon>Actinomycetota</taxon>
        <taxon>Actinomycetes</taxon>
        <taxon>Pseudonocardiales</taxon>
        <taxon>Pseudonocardiaceae</taxon>
        <taxon>Lentzea</taxon>
    </lineage>
</organism>
<dbReference type="Pfam" id="PF00528">
    <property type="entry name" value="BPD_transp_1"/>
    <property type="match status" value="1"/>
</dbReference>
<evidence type="ECO:0000313" key="10">
    <source>
        <dbReference type="Proteomes" id="UP001285521"/>
    </source>
</evidence>
<comment type="similarity">
    <text evidence="7">Belongs to the binding-protein-dependent transport system permease family.</text>
</comment>
<dbReference type="InterPro" id="IPR035906">
    <property type="entry name" value="MetI-like_sf"/>
</dbReference>
<evidence type="ECO:0000256" key="1">
    <source>
        <dbReference type="ARBA" id="ARBA00004651"/>
    </source>
</evidence>
<feature type="transmembrane region" description="Helical" evidence="7">
    <location>
        <begin position="262"/>
        <end position="287"/>
    </location>
</feature>
<keyword evidence="2 7" id="KW-0813">Transport</keyword>
<feature type="domain" description="ABC transmembrane type-1" evidence="8">
    <location>
        <begin position="93"/>
        <end position="284"/>
    </location>
</feature>
<dbReference type="CDD" id="cd06261">
    <property type="entry name" value="TM_PBP2"/>
    <property type="match status" value="1"/>
</dbReference>
<keyword evidence="6 7" id="KW-0472">Membrane</keyword>
<dbReference type="InterPro" id="IPR050366">
    <property type="entry name" value="BP-dependent_transpt_permease"/>
</dbReference>
<proteinExistence type="inferred from homology"/>
<feature type="transmembrane region" description="Helical" evidence="7">
    <location>
        <begin position="210"/>
        <end position="235"/>
    </location>
</feature>
<evidence type="ECO:0000259" key="8">
    <source>
        <dbReference type="PROSITE" id="PS50928"/>
    </source>
</evidence>
<keyword evidence="3" id="KW-1003">Cell membrane</keyword>
<dbReference type="PROSITE" id="PS50928">
    <property type="entry name" value="ABC_TM1"/>
    <property type="match status" value="1"/>
</dbReference>
<protein>
    <submittedName>
        <fullName evidence="9">ABC transporter permease</fullName>
    </submittedName>
</protein>
<feature type="transmembrane region" description="Helical" evidence="7">
    <location>
        <begin position="129"/>
        <end position="149"/>
    </location>
</feature>
<feature type="transmembrane region" description="Helical" evidence="7">
    <location>
        <begin position="32"/>
        <end position="52"/>
    </location>
</feature>
<feature type="transmembrane region" description="Helical" evidence="7">
    <location>
        <begin position="155"/>
        <end position="175"/>
    </location>
</feature>
<dbReference type="RefSeq" id="WP_319965448.1">
    <property type="nucleotide sequence ID" value="NZ_JAXAVW010000006.1"/>
</dbReference>
<evidence type="ECO:0000313" key="9">
    <source>
        <dbReference type="EMBL" id="MDX8030439.1"/>
    </source>
</evidence>
<sequence>MSMFSTRWSGPSRRSGRGDGGLDRFLAQRAGVAGAVVLAVAAVVAVIAPLLIPADALDVTRVTDAPWQAPGAGHWLGTDHTGRSVALLVVEGAGTSLFVGLTAAVLAVGIGTLVGIVSGHFGGLAAGALLRVTDFFLVLPALVLAIALSTVLPRGLGTIVLAIGLTSWPSTARMVRAQTLTIEARPFVERARALGGGHGHVIGRHVLPSVVPLVLVNATLAVASAIVAESTLAFLGLGDPTRISWGAMLHQAQLHGAVPQRAWWFLLPPGLAIVVVVLAFTLVGRALEAVVTPKR</sequence>
<feature type="transmembrane region" description="Helical" evidence="7">
    <location>
        <begin position="97"/>
        <end position="117"/>
    </location>
</feature>
<keyword evidence="4 7" id="KW-0812">Transmembrane</keyword>
<name>A0ABU4SWZ6_9PSEU</name>
<keyword evidence="10" id="KW-1185">Reference proteome</keyword>
<dbReference type="PANTHER" id="PTHR43386">
    <property type="entry name" value="OLIGOPEPTIDE TRANSPORT SYSTEM PERMEASE PROTEIN APPC"/>
    <property type="match status" value="1"/>
</dbReference>
<comment type="subcellular location">
    <subcellularLocation>
        <location evidence="1 7">Cell membrane</location>
        <topology evidence="1 7">Multi-pass membrane protein</topology>
    </subcellularLocation>
</comment>
<dbReference type="SUPFAM" id="SSF161098">
    <property type="entry name" value="MetI-like"/>
    <property type="match status" value="1"/>
</dbReference>
<dbReference type="Gene3D" id="1.10.3720.10">
    <property type="entry name" value="MetI-like"/>
    <property type="match status" value="1"/>
</dbReference>
<evidence type="ECO:0000256" key="5">
    <source>
        <dbReference type="ARBA" id="ARBA00022989"/>
    </source>
</evidence>
<evidence type="ECO:0000256" key="4">
    <source>
        <dbReference type="ARBA" id="ARBA00022692"/>
    </source>
</evidence>
<dbReference type="EMBL" id="JAXAVW010000006">
    <property type="protein sequence ID" value="MDX8030439.1"/>
    <property type="molecule type" value="Genomic_DNA"/>
</dbReference>
<keyword evidence="5 7" id="KW-1133">Transmembrane helix</keyword>
<dbReference type="Proteomes" id="UP001285521">
    <property type="component" value="Unassembled WGS sequence"/>
</dbReference>
<evidence type="ECO:0000256" key="3">
    <source>
        <dbReference type="ARBA" id="ARBA00022475"/>
    </source>
</evidence>
<evidence type="ECO:0000256" key="7">
    <source>
        <dbReference type="RuleBase" id="RU363032"/>
    </source>
</evidence>
<dbReference type="InterPro" id="IPR000515">
    <property type="entry name" value="MetI-like"/>
</dbReference>
<evidence type="ECO:0000256" key="6">
    <source>
        <dbReference type="ARBA" id="ARBA00023136"/>
    </source>
</evidence>